<reference evidence="2" key="1">
    <citation type="submission" date="2011-07" db="EMBL/GenBank/DDBJ databases">
        <authorList>
            <consortium name="Caenorhabditis brenneri Sequencing and Analysis Consortium"/>
            <person name="Wilson R.K."/>
        </authorList>
    </citation>
    <scope>NUCLEOTIDE SEQUENCE [LARGE SCALE GENOMIC DNA]</scope>
    <source>
        <strain evidence="2">PB2801</strain>
    </source>
</reference>
<name>G0MQJ7_CAEBE</name>
<sequence length="11" mass="1324">MIHTQVLPHFT</sequence>
<organism evidence="2">
    <name type="scientific">Caenorhabditis brenneri</name>
    <name type="common">Nematode worm</name>
    <dbReference type="NCBI Taxonomy" id="135651"/>
    <lineage>
        <taxon>Eukaryota</taxon>
        <taxon>Metazoa</taxon>
        <taxon>Ecdysozoa</taxon>
        <taxon>Nematoda</taxon>
        <taxon>Chromadorea</taxon>
        <taxon>Rhabditida</taxon>
        <taxon>Rhabditina</taxon>
        <taxon>Rhabditomorpha</taxon>
        <taxon>Rhabditoidea</taxon>
        <taxon>Rhabditidae</taxon>
        <taxon>Peloderinae</taxon>
        <taxon>Caenorhabditis</taxon>
    </lineage>
</organism>
<proteinExistence type="predicted"/>
<dbReference type="InParanoid" id="G0MQJ7"/>
<protein>
    <submittedName>
        <fullName evidence="1">Uncharacterized protein</fullName>
    </submittedName>
</protein>
<accession>G0MQJ7</accession>
<evidence type="ECO:0000313" key="2">
    <source>
        <dbReference type="Proteomes" id="UP000008068"/>
    </source>
</evidence>
<keyword evidence="2" id="KW-1185">Reference proteome</keyword>
<evidence type="ECO:0000313" key="1">
    <source>
        <dbReference type="EMBL" id="EGT41538.1"/>
    </source>
</evidence>
<gene>
    <name evidence="1" type="ORF">CAEBREN_26225</name>
</gene>
<dbReference type="Proteomes" id="UP000008068">
    <property type="component" value="Unassembled WGS sequence"/>
</dbReference>
<dbReference type="EMBL" id="GL379807">
    <property type="protein sequence ID" value="EGT41538.1"/>
    <property type="molecule type" value="Genomic_DNA"/>
</dbReference>